<dbReference type="EMBL" id="JAAPAO010000157">
    <property type="protein sequence ID" value="KAF4670170.1"/>
    <property type="molecule type" value="Genomic_DNA"/>
</dbReference>
<keyword evidence="2" id="KW-1185">Reference proteome</keyword>
<reference evidence="1 2" key="1">
    <citation type="submission" date="2020-04" db="EMBL/GenBank/DDBJ databases">
        <title>Perkinsus chesapeaki whole genome sequence.</title>
        <authorList>
            <person name="Bogema D.R."/>
        </authorList>
    </citation>
    <scope>NUCLEOTIDE SEQUENCE [LARGE SCALE GENOMIC DNA]</scope>
    <source>
        <strain evidence="1">ATCC PRA-425</strain>
    </source>
</reference>
<protein>
    <submittedName>
        <fullName evidence="1">Uncharacterized protein</fullName>
    </submittedName>
</protein>
<dbReference type="Proteomes" id="UP000591131">
    <property type="component" value="Unassembled WGS sequence"/>
</dbReference>
<evidence type="ECO:0000313" key="2">
    <source>
        <dbReference type="Proteomes" id="UP000591131"/>
    </source>
</evidence>
<organism evidence="1 2">
    <name type="scientific">Perkinsus chesapeaki</name>
    <name type="common">Clam parasite</name>
    <name type="synonym">Perkinsus andrewsi</name>
    <dbReference type="NCBI Taxonomy" id="330153"/>
    <lineage>
        <taxon>Eukaryota</taxon>
        <taxon>Sar</taxon>
        <taxon>Alveolata</taxon>
        <taxon>Perkinsozoa</taxon>
        <taxon>Perkinsea</taxon>
        <taxon>Perkinsida</taxon>
        <taxon>Perkinsidae</taxon>
        <taxon>Perkinsus</taxon>
    </lineage>
</organism>
<sequence length="204" mass="22334">MTKPSASSPVNTIHTLQEVRRYPANELLNSTTESAFPAESVTAELDGAVAANTTQDSSQEINDLLKRTDKILAELSQDRLRNLSGDTAEELYGSDTEEIPLIDVSTLIDDSRTLGMTTKPQFEKTREKAALLLKRVKESTAVLEQAREAGFRDSTDDTSIVTSDRGCDIPLLLNTTEAVRQLVELENISNDAEELMSGLSRSTT</sequence>
<name>A0A7J6MG94_PERCH</name>
<proteinExistence type="predicted"/>
<dbReference type="AlphaFoldDB" id="A0A7J6MG94"/>
<evidence type="ECO:0000313" key="1">
    <source>
        <dbReference type="EMBL" id="KAF4670170.1"/>
    </source>
</evidence>
<accession>A0A7J6MG94</accession>
<comment type="caution">
    <text evidence="1">The sequence shown here is derived from an EMBL/GenBank/DDBJ whole genome shotgun (WGS) entry which is preliminary data.</text>
</comment>
<gene>
    <name evidence="1" type="ORF">FOL47_002157</name>
</gene>